<evidence type="ECO:0000256" key="5">
    <source>
        <dbReference type="ARBA" id="ARBA00022692"/>
    </source>
</evidence>
<evidence type="ECO:0000313" key="8">
    <source>
        <dbReference type="EMBL" id="BDV36263.1"/>
    </source>
</evidence>
<name>A0ABM8EE01_9HYPH</name>
<comment type="subcellular location">
    <subcellularLocation>
        <location evidence="1">Cell outer membrane</location>
    </subcellularLocation>
</comment>
<dbReference type="Gene3D" id="1.20.1600.10">
    <property type="entry name" value="Outer membrane efflux proteins (OEP)"/>
    <property type="match status" value="1"/>
</dbReference>
<dbReference type="InterPro" id="IPR010130">
    <property type="entry name" value="T1SS_OMP_TolC"/>
</dbReference>
<evidence type="ECO:0000256" key="6">
    <source>
        <dbReference type="ARBA" id="ARBA00023136"/>
    </source>
</evidence>
<evidence type="ECO:0000313" key="9">
    <source>
        <dbReference type="Proteomes" id="UP001317629"/>
    </source>
</evidence>
<keyword evidence="3" id="KW-0813">Transport</keyword>
<keyword evidence="6" id="KW-0472">Membrane</keyword>
<dbReference type="SUPFAM" id="SSF56954">
    <property type="entry name" value="Outer membrane efflux proteins (OEP)"/>
    <property type="match status" value="1"/>
</dbReference>
<reference evidence="8 9" key="1">
    <citation type="journal article" date="2023" name="Int. J. Syst. Evol. Microbiol.">
        <title>Methylocystis iwaonis sp. nov., a type II methane-oxidizing bacterium from surface soil of a rice paddy field in Japan, and emended description of the genus Methylocystis (ex Whittenbury et al. 1970) Bowman et al. 1993.</title>
        <authorList>
            <person name="Kaise H."/>
            <person name="Sawadogo J.B."/>
            <person name="Alam M.S."/>
            <person name="Ueno C."/>
            <person name="Dianou D."/>
            <person name="Shinjo R."/>
            <person name="Asakawa S."/>
        </authorList>
    </citation>
    <scope>NUCLEOTIDE SEQUENCE [LARGE SCALE GENOMIC DNA]</scope>
    <source>
        <strain evidence="8 9">SS37A-Re</strain>
    </source>
</reference>
<dbReference type="PANTHER" id="PTHR30026">
    <property type="entry name" value="OUTER MEMBRANE PROTEIN TOLC"/>
    <property type="match status" value="1"/>
</dbReference>
<evidence type="ECO:0000256" key="7">
    <source>
        <dbReference type="ARBA" id="ARBA00023237"/>
    </source>
</evidence>
<comment type="similarity">
    <text evidence="2">Belongs to the outer membrane factor (OMF) (TC 1.B.17) family.</text>
</comment>
<dbReference type="Pfam" id="PF02321">
    <property type="entry name" value="OEP"/>
    <property type="match status" value="2"/>
</dbReference>
<keyword evidence="9" id="KW-1185">Reference proteome</keyword>
<accession>A0ABM8EE01</accession>
<keyword evidence="8" id="KW-0614">Plasmid</keyword>
<protein>
    <submittedName>
        <fullName evidence="8">Channel protein TolC</fullName>
    </submittedName>
</protein>
<evidence type="ECO:0000256" key="1">
    <source>
        <dbReference type="ARBA" id="ARBA00004442"/>
    </source>
</evidence>
<keyword evidence="7" id="KW-0998">Cell outer membrane</keyword>
<proteinExistence type="inferred from homology"/>
<evidence type="ECO:0000256" key="2">
    <source>
        <dbReference type="ARBA" id="ARBA00007613"/>
    </source>
</evidence>
<dbReference type="EMBL" id="AP027143">
    <property type="protein sequence ID" value="BDV36263.1"/>
    <property type="molecule type" value="Genomic_DNA"/>
</dbReference>
<dbReference type="NCBIfam" id="TIGR01844">
    <property type="entry name" value="type_I_sec_TolC"/>
    <property type="match status" value="1"/>
</dbReference>
<keyword evidence="4" id="KW-1134">Transmembrane beta strand</keyword>
<organism evidence="8 9">
    <name type="scientific">Methylocystis iwaonis</name>
    <dbReference type="NCBI Taxonomy" id="2885079"/>
    <lineage>
        <taxon>Bacteria</taxon>
        <taxon>Pseudomonadati</taxon>
        <taxon>Pseudomonadota</taxon>
        <taxon>Alphaproteobacteria</taxon>
        <taxon>Hyphomicrobiales</taxon>
        <taxon>Methylocystaceae</taxon>
        <taxon>Methylocystis</taxon>
    </lineage>
</organism>
<dbReference type="PANTHER" id="PTHR30026:SF22">
    <property type="entry name" value="OUTER MEMBRANE EFFLUX PROTEIN"/>
    <property type="match status" value="1"/>
</dbReference>
<sequence>MLAPHAHAETLTDALSEAYLTNPQLNAQRASTRSVDENLPMARGTLLPTVNLLGNYAVLQQNLLTSAFKSYTLTQPAGAGLLVNLNVFNGFRGLNGIDQAKAQIFQSRQILRNAENIVLANAAAAYLNVLHDAAVYKLRNNFVRAVANQVVTTKGRFLGGEVTKTDIFQAESYLARGKLDRSTSTVNLQSSISAYSQLIGRSPNRLTAVGSPDRMLPQNVGAAVQLALTDHPAALAARYNVDIIELAVKIAEGELAPTVNLVGSVNQNFNYVGYVGAPNERLFQGMVGVQVNVPVYEGGIVYARARQAKERLGEAKFLYHQQVNEIKQSVEAAWAAWNESSKLAASAREQVRSAESALAGIRQEAKISLRTTWDILNAQLTLLSARIALVDAQRNRILSGFGLLASMGQLSAEKLALDVPVYDATTHYEQVKDQWFGLEAWNPPAVKQAE</sequence>
<dbReference type="Proteomes" id="UP001317629">
    <property type="component" value="Plasmid pSS37A-Re-1"/>
</dbReference>
<geneLocation type="plasmid" evidence="8 9">
    <name>pSS37A-Re-1</name>
</geneLocation>
<evidence type="ECO:0000256" key="3">
    <source>
        <dbReference type="ARBA" id="ARBA00022448"/>
    </source>
</evidence>
<keyword evidence="5" id="KW-0812">Transmembrane</keyword>
<dbReference type="InterPro" id="IPR051906">
    <property type="entry name" value="TolC-like"/>
</dbReference>
<evidence type="ECO:0000256" key="4">
    <source>
        <dbReference type="ARBA" id="ARBA00022452"/>
    </source>
</evidence>
<dbReference type="InterPro" id="IPR003423">
    <property type="entry name" value="OMP_efflux"/>
</dbReference>
<gene>
    <name evidence="8" type="ORF">SS37A_37930</name>
</gene>